<dbReference type="PROSITE" id="PS51858">
    <property type="entry name" value="PPPDE"/>
    <property type="match status" value="1"/>
</dbReference>
<dbReference type="GO" id="GO:0101005">
    <property type="term" value="F:deubiquitinase activity"/>
    <property type="evidence" value="ECO:0007669"/>
    <property type="project" value="TreeGrafter"/>
</dbReference>
<keyword evidence="2" id="KW-0645">Protease</keyword>
<evidence type="ECO:0000256" key="2">
    <source>
        <dbReference type="ARBA" id="ARBA00022670"/>
    </source>
</evidence>
<comment type="caution">
    <text evidence="5">The sequence shown here is derived from an EMBL/GenBank/DDBJ whole genome shotgun (WGS) entry which is preliminary data.</text>
</comment>
<organism evidence="5 6">
    <name type="scientific">Ceratopteris richardii</name>
    <name type="common">Triangle waterfern</name>
    <dbReference type="NCBI Taxonomy" id="49495"/>
    <lineage>
        <taxon>Eukaryota</taxon>
        <taxon>Viridiplantae</taxon>
        <taxon>Streptophyta</taxon>
        <taxon>Embryophyta</taxon>
        <taxon>Tracheophyta</taxon>
        <taxon>Polypodiopsida</taxon>
        <taxon>Polypodiidae</taxon>
        <taxon>Polypodiales</taxon>
        <taxon>Pteridineae</taxon>
        <taxon>Pteridaceae</taxon>
        <taxon>Parkerioideae</taxon>
        <taxon>Ceratopteris</taxon>
    </lineage>
</organism>
<dbReference type="PANTHER" id="PTHR12378">
    <property type="entry name" value="DESUMOYLATING ISOPEPTIDASE"/>
    <property type="match status" value="1"/>
</dbReference>
<reference evidence="5" key="1">
    <citation type="submission" date="2021-08" db="EMBL/GenBank/DDBJ databases">
        <title>WGS assembly of Ceratopteris richardii.</title>
        <authorList>
            <person name="Marchant D.B."/>
            <person name="Chen G."/>
            <person name="Jenkins J."/>
            <person name="Shu S."/>
            <person name="Leebens-Mack J."/>
            <person name="Grimwood J."/>
            <person name="Schmutz J."/>
            <person name="Soltis P."/>
            <person name="Soltis D."/>
            <person name="Chen Z.-H."/>
        </authorList>
    </citation>
    <scope>NUCLEOTIDE SEQUENCE</scope>
    <source>
        <strain evidence="5">Whitten #5841</strain>
        <tissue evidence="5">Leaf</tissue>
    </source>
</reference>
<evidence type="ECO:0000256" key="1">
    <source>
        <dbReference type="ARBA" id="ARBA00008140"/>
    </source>
</evidence>
<comment type="similarity">
    <text evidence="1">Belongs to the DeSI family.</text>
</comment>
<evidence type="ECO:0000259" key="4">
    <source>
        <dbReference type="PROSITE" id="PS51858"/>
    </source>
</evidence>
<keyword evidence="3" id="KW-0378">Hydrolase</keyword>
<sequence length="235" mass="26722">MARRLRAAVKEDMEEEMATIQEPLKLNIYDLTCMNEYIYWVGLGIYHSAIEVYGMEYAYGAHDYPTSGIFEVEPQQCPGFKFRKSLTVGTVRLSADKFREFVEELATKYTGASYNMLFKNCNHFCDDVCMRLVNEHIPDWVNRVAKIGSFFGCFSPRSLPNDGILTLECEAHKTGAHTQDELGQLGSALVVVVPKKKHLVPLSAFLKCTKNSIFLQDQRVTSVKKKMPKELSNEN</sequence>
<dbReference type="AlphaFoldDB" id="A0A8T2T334"/>
<evidence type="ECO:0000256" key="3">
    <source>
        <dbReference type="ARBA" id="ARBA00022801"/>
    </source>
</evidence>
<dbReference type="EMBL" id="CM035421">
    <property type="protein sequence ID" value="KAH7388343.1"/>
    <property type="molecule type" value="Genomic_DNA"/>
</dbReference>
<evidence type="ECO:0000313" key="5">
    <source>
        <dbReference type="EMBL" id="KAH7388343.1"/>
    </source>
</evidence>
<gene>
    <name evidence="5" type="ORF">KP509_16G071000</name>
</gene>
<feature type="domain" description="PPPDE" evidence="4">
    <location>
        <begin position="22"/>
        <end position="159"/>
    </location>
</feature>
<evidence type="ECO:0000313" key="6">
    <source>
        <dbReference type="Proteomes" id="UP000825935"/>
    </source>
</evidence>
<dbReference type="OrthoDB" id="412286at2759"/>
<dbReference type="GO" id="GO:0016579">
    <property type="term" value="P:protein deubiquitination"/>
    <property type="evidence" value="ECO:0007669"/>
    <property type="project" value="TreeGrafter"/>
</dbReference>
<dbReference type="InterPro" id="IPR042266">
    <property type="entry name" value="PPPDE_sf"/>
</dbReference>
<dbReference type="PANTHER" id="PTHR12378:SF80">
    <property type="entry name" value="IP06716P-RELATED"/>
    <property type="match status" value="1"/>
</dbReference>
<dbReference type="Pfam" id="PF05903">
    <property type="entry name" value="Peptidase_C97"/>
    <property type="match status" value="1"/>
</dbReference>
<proteinExistence type="inferred from homology"/>
<protein>
    <recommendedName>
        <fullName evidence="4">PPPDE domain-containing protein</fullName>
    </recommendedName>
</protein>
<dbReference type="Proteomes" id="UP000825935">
    <property type="component" value="Chromosome 16"/>
</dbReference>
<dbReference type="InterPro" id="IPR008580">
    <property type="entry name" value="PPPDE_dom"/>
</dbReference>
<keyword evidence="6" id="KW-1185">Reference proteome</keyword>
<name>A0A8T2T334_CERRI</name>
<accession>A0A8T2T334</accession>
<dbReference type="Gene3D" id="3.90.1720.30">
    <property type="entry name" value="PPPDE domains"/>
    <property type="match status" value="1"/>
</dbReference>
<dbReference type="SMART" id="SM01179">
    <property type="entry name" value="DUF862"/>
    <property type="match status" value="1"/>
</dbReference>
<dbReference type="GO" id="GO:0006508">
    <property type="term" value="P:proteolysis"/>
    <property type="evidence" value="ECO:0007669"/>
    <property type="project" value="UniProtKB-KW"/>
</dbReference>